<dbReference type="Gene3D" id="1.25.40.10">
    <property type="entry name" value="Tetratricopeptide repeat domain"/>
    <property type="match status" value="2"/>
</dbReference>
<dbReference type="EMBL" id="CP042301">
    <property type="protein sequence ID" value="QDY99979.1"/>
    <property type="molecule type" value="Genomic_DNA"/>
</dbReference>
<evidence type="ECO:0000313" key="2">
    <source>
        <dbReference type="EMBL" id="QDY99979.1"/>
    </source>
</evidence>
<proteinExistence type="predicted"/>
<feature type="chain" id="PRO_5022920314" evidence="1">
    <location>
        <begin position="23"/>
        <end position="318"/>
    </location>
</feature>
<dbReference type="SUPFAM" id="SSF81901">
    <property type="entry name" value="HCP-like"/>
    <property type="match status" value="1"/>
</dbReference>
<dbReference type="SMART" id="SM00671">
    <property type="entry name" value="SEL1"/>
    <property type="match status" value="6"/>
</dbReference>
<sequence length="318" mass="34482">MRRLAALFALTALLAPGMPATAAETDRAKASDARQIDPGRFGGKADDAAFGAYQRGLYLTAYNLALPRAKEGDAAAQTLVAEILSRGLGVARDAAAAAEWYGKAAEAGIPEAQLQYALVLIDGRYAGPDRERAFELMQDAAAAGDRLAMFNLAQMLTNREPGPSGMAKAIPFYEKSARLGLPDAQYAMAQVLAHGAGDRARDEEEARRYLARAARQNYDTAQLDLATWLVEGRGGKRDYEAGFGWMKRAAQSGNVAARNRLAKLYMHGLGTEPDPIEAAAWYISARRAGLRDLEMDDFLQGLTTEQQKQAIERANRLR</sequence>
<dbReference type="Proteomes" id="UP000321389">
    <property type="component" value="Chromosome"/>
</dbReference>
<evidence type="ECO:0000313" key="3">
    <source>
        <dbReference type="Proteomes" id="UP000321389"/>
    </source>
</evidence>
<keyword evidence="1" id="KW-0732">Signal</keyword>
<dbReference type="PANTHER" id="PTHR11102">
    <property type="entry name" value="SEL-1-LIKE PROTEIN"/>
    <property type="match status" value="1"/>
</dbReference>
<reference evidence="2" key="1">
    <citation type="submission" date="2020-04" db="EMBL/GenBank/DDBJ databases">
        <title>Nitratireductor sp. nov. isolated from mangrove soil.</title>
        <authorList>
            <person name="Ye Y."/>
        </authorList>
    </citation>
    <scope>NUCLEOTIDE SEQUENCE</scope>
    <source>
        <strain evidence="2">SY7</strain>
    </source>
</reference>
<dbReference type="RefSeq" id="WP_146298633.1">
    <property type="nucleotide sequence ID" value="NZ_CP042301.2"/>
</dbReference>
<dbReference type="InterPro" id="IPR006597">
    <property type="entry name" value="Sel1-like"/>
</dbReference>
<gene>
    <name evidence="2" type="ORF">FQ775_06090</name>
</gene>
<name>A0A5B8KWS8_9HYPH</name>
<protein>
    <submittedName>
        <fullName evidence="2">Sel1 repeat family protein</fullName>
    </submittedName>
</protein>
<feature type="signal peptide" evidence="1">
    <location>
        <begin position="1"/>
        <end position="22"/>
    </location>
</feature>
<dbReference type="Pfam" id="PF08238">
    <property type="entry name" value="Sel1"/>
    <property type="match status" value="6"/>
</dbReference>
<dbReference type="KEGG" id="niy:FQ775_06090"/>
<keyword evidence="3" id="KW-1185">Reference proteome</keyword>
<dbReference type="AlphaFoldDB" id="A0A5B8KWS8"/>
<dbReference type="InterPro" id="IPR050767">
    <property type="entry name" value="Sel1_AlgK"/>
</dbReference>
<dbReference type="PANTHER" id="PTHR11102:SF160">
    <property type="entry name" value="ERAD-ASSOCIATED E3 UBIQUITIN-PROTEIN LIGASE COMPONENT HRD3"/>
    <property type="match status" value="1"/>
</dbReference>
<accession>A0A5B8KWS8</accession>
<organism evidence="2 3">
    <name type="scientific">Nitratireductor mangrovi</name>
    <dbReference type="NCBI Taxonomy" id="2599600"/>
    <lineage>
        <taxon>Bacteria</taxon>
        <taxon>Pseudomonadati</taxon>
        <taxon>Pseudomonadota</taxon>
        <taxon>Alphaproteobacteria</taxon>
        <taxon>Hyphomicrobiales</taxon>
        <taxon>Phyllobacteriaceae</taxon>
        <taxon>Nitratireductor</taxon>
    </lineage>
</organism>
<dbReference type="InterPro" id="IPR011990">
    <property type="entry name" value="TPR-like_helical_dom_sf"/>
</dbReference>
<dbReference type="OrthoDB" id="9816559at2"/>
<evidence type="ECO:0000256" key="1">
    <source>
        <dbReference type="SAM" id="SignalP"/>
    </source>
</evidence>